<dbReference type="SUPFAM" id="SSF52058">
    <property type="entry name" value="L domain-like"/>
    <property type="match status" value="1"/>
</dbReference>
<accession>A0A1D1Z4X4</accession>
<dbReference type="FunFam" id="1.10.10.10:FF:000322">
    <property type="entry name" value="Probable disease resistance protein At1g63360"/>
    <property type="match status" value="1"/>
</dbReference>
<evidence type="ECO:0000256" key="2">
    <source>
        <dbReference type="ARBA" id="ARBA00022821"/>
    </source>
</evidence>
<evidence type="ECO:0000313" key="6">
    <source>
        <dbReference type="EMBL" id="JAT61958.1"/>
    </source>
</evidence>
<dbReference type="InterPro" id="IPR055414">
    <property type="entry name" value="LRR_R13L4/SHOC2-like"/>
</dbReference>
<dbReference type="InterPro" id="IPR036388">
    <property type="entry name" value="WH-like_DNA-bd_sf"/>
</dbReference>
<dbReference type="InterPro" id="IPR027417">
    <property type="entry name" value="P-loop_NTPase"/>
</dbReference>
<protein>
    <submittedName>
        <fullName evidence="6">Disease resistance protein RGA2</fullName>
    </submittedName>
</protein>
<dbReference type="GO" id="GO:0002758">
    <property type="term" value="P:innate immune response-activating signaling pathway"/>
    <property type="evidence" value="ECO:0007669"/>
    <property type="project" value="UniProtKB-ARBA"/>
</dbReference>
<dbReference type="InterPro" id="IPR002182">
    <property type="entry name" value="NB-ARC"/>
</dbReference>
<feature type="domain" description="NB-ARC" evidence="3">
    <location>
        <begin position="5"/>
        <end position="51"/>
    </location>
</feature>
<evidence type="ECO:0000259" key="5">
    <source>
        <dbReference type="Pfam" id="PF23598"/>
    </source>
</evidence>
<feature type="non-terminal residue" evidence="6">
    <location>
        <position position="1"/>
    </location>
</feature>
<proteinExistence type="predicted"/>
<dbReference type="Pfam" id="PF23598">
    <property type="entry name" value="LRR_14"/>
    <property type="match status" value="1"/>
</dbReference>
<dbReference type="InterPro" id="IPR042197">
    <property type="entry name" value="Apaf_helical"/>
</dbReference>
<dbReference type="Gene3D" id="1.10.8.430">
    <property type="entry name" value="Helical domain of apoptotic protease-activating factors"/>
    <property type="match status" value="1"/>
</dbReference>
<evidence type="ECO:0000259" key="3">
    <source>
        <dbReference type="Pfam" id="PF00931"/>
    </source>
</evidence>
<feature type="domain" description="Disease resistance R13L4/SHOC-2-like LRR" evidence="5">
    <location>
        <begin position="272"/>
        <end position="384"/>
    </location>
</feature>
<dbReference type="Pfam" id="PF00931">
    <property type="entry name" value="NB-ARC"/>
    <property type="match status" value="1"/>
</dbReference>
<dbReference type="EMBL" id="GDJX01005978">
    <property type="protein sequence ID" value="JAT61958.1"/>
    <property type="molecule type" value="Transcribed_RNA"/>
</dbReference>
<dbReference type="Gene3D" id="3.80.10.10">
    <property type="entry name" value="Ribonuclease Inhibitor"/>
    <property type="match status" value="1"/>
</dbReference>
<dbReference type="InterPro" id="IPR032675">
    <property type="entry name" value="LRR_dom_sf"/>
</dbReference>
<dbReference type="GO" id="GO:0042742">
    <property type="term" value="P:defense response to bacterium"/>
    <property type="evidence" value="ECO:0007669"/>
    <property type="project" value="UniProtKB-ARBA"/>
</dbReference>
<dbReference type="Gene3D" id="1.10.10.10">
    <property type="entry name" value="Winged helix-like DNA-binding domain superfamily/Winged helix DNA-binding domain"/>
    <property type="match status" value="1"/>
</dbReference>
<keyword evidence="1" id="KW-0677">Repeat</keyword>
<feature type="non-terminal residue" evidence="6">
    <location>
        <position position="393"/>
    </location>
</feature>
<dbReference type="Pfam" id="PF23559">
    <property type="entry name" value="WHD_DRP"/>
    <property type="match status" value="1"/>
</dbReference>
<dbReference type="GO" id="GO:0043531">
    <property type="term" value="F:ADP binding"/>
    <property type="evidence" value="ECO:0007669"/>
    <property type="project" value="InterPro"/>
</dbReference>
<organism evidence="6">
    <name type="scientific">Anthurium amnicola</name>
    <dbReference type="NCBI Taxonomy" id="1678845"/>
    <lineage>
        <taxon>Eukaryota</taxon>
        <taxon>Viridiplantae</taxon>
        <taxon>Streptophyta</taxon>
        <taxon>Embryophyta</taxon>
        <taxon>Tracheophyta</taxon>
        <taxon>Spermatophyta</taxon>
        <taxon>Magnoliopsida</taxon>
        <taxon>Liliopsida</taxon>
        <taxon>Araceae</taxon>
        <taxon>Pothoideae</taxon>
        <taxon>Potheae</taxon>
        <taxon>Anthurium</taxon>
    </lineage>
</organism>
<evidence type="ECO:0000256" key="1">
    <source>
        <dbReference type="ARBA" id="ARBA00022737"/>
    </source>
</evidence>
<sequence length="393" mass="44908">SGAPGSRVLITTRNVNVSRTSGVSEANMYQLSCLSDEDSWSLFKQRAFSGKSSDDYPELVPIGWKIVRKCKGLPLAVKTMASLLFCEFNKDKWEDILRSELWELTEGKDKILPSLKLSYHHLPSHIKPCFAYCAIFGKGHVFDKDRLVEMWMAQDSITTTARQCKEDVGRRYFEDLLQRSFFQKSRYFDSFVMHDLIHDLAMFICSGDCCEVVDGKLSSTSRVRHLLCRNERDFRRLLSCGCTDDLLKSSRTCYCVGDSMEPDDVDGAFFMKAMEGMFMKMKYLRVLHFLCIPEITELPDSLGNLKHLRYLHIYASGLTTLPESVGNLLNLQTLRVETPELNGLPRRLKDLVHLRHLCITGDFLGLTDSMGNLHNLRTLEVQSDKLNDLPESL</sequence>
<dbReference type="GO" id="GO:0009626">
    <property type="term" value="P:plant-type hypersensitive response"/>
    <property type="evidence" value="ECO:0007669"/>
    <property type="project" value="UniProtKB-ARBA"/>
</dbReference>
<dbReference type="PANTHER" id="PTHR23155:SF1060">
    <property type="entry name" value="NBS-LRR DISEASE RESISTANCE PROTEIN"/>
    <property type="match status" value="1"/>
</dbReference>
<reference evidence="6" key="1">
    <citation type="submission" date="2015-07" db="EMBL/GenBank/DDBJ databases">
        <title>Transcriptome Assembly of Anthurium amnicola.</title>
        <authorList>
            <person name="Suzuki J."/>
        </authorList>
    </citation>
    <scope>NUCLEOTIDE SEQUENCE</scope>
</reference>
<gene>
    <name evidence="6" type="primary">RGA2_5</name>
    <name evidence="6" type="ORF">g.116543</name>
</gene>
<evidence type="ECO:0000259" key="4">
    <source>
        <dbReference type="Pfam" id="PF23559"/>
    </source>
</evidence>
<dbReference type="PANTHER" id="PTHR23155">
    <property type="entry name" value="DISEASE RESISTANCE PROTEIN RP"/>
    <property type="match status" value="1"/>
</dbReference>
<name>A0A1D1Z4X4_9ARAE</name>
<dbReference type="InterPro" id="IPR058922">
    <property type="entry name" value="WHD_DRP"/>
</dbReference>
<keyword evidence="2" id="KW-0611">Plant defense</keyword>
<feature type="domain" description="Disease resistance protein winged helix" evidence="4">
    <location>
        <begin position="135"/>
        <end position="201"/>
    </location>
</feature>
<dbReference type="InterPro" id="IPR044974">
    <property type="entry name" value="Disease_R_plants"/>
</dbReference>
<dbReference type="SUPFAM" id="SSF52540">
    <property type="entry name" value="P-loop containing nucleoside triphosphate hydrolases"/>
    <property type="match status" value="1"/>
</dbReference>
<dbReference type="AlphaFoldDB" id="A0A1D1Z4X4"/>